<dbReference type="PANTHER" id="PTHR30055">
    <property type="entry name" value="HTH-TYPE TRANSCRIPTIONAL REGULATOR RUTR"/>
    <property type="match status" value="1"/>
</dbReference>
<dbReference type="SUPFAM" id="SSF46689">
    <property type="entry name" value="Homeodomain-like"/>
    <property type="match status" value="1"/>
</dbReference>
<evidence type="ECO:0000256" key="1">
    <source>
        <dbReference type="ARBA" id="ARBA00023015"/>
    </source>
</evidence>
<sequence length="291" mass="33426">MNARKHQIIEAAMRCFARKGFHATSIQEIVDELGMAKGSIYFYFKGKEELLLAVIWHFVEQMMAELAVLPDERQLGPREQFRLQLVRHFEYFQNNWDFLMMLMQEPQANIGQEQKSKLLHELRHRLLMWKRQYIVAIYGEAAAAYGRDGAHLLSGMLNEVMHTCLLEKRKMKGERVGDYLLERLDDVMAGFAGRGSAPLMDEEETKRGLDGEYGAALREFVRTVEQSGPEELAPERRSDLLEAAGRLIEEIGQPIPDRILARSLYAYLKALCLPAWRARLEAAGAMLKLEP</sequence>
<name>A0A9X4KIN9_9BACL</name>
<dbReference type="PANTHER" id="PTHR30055:SF234">
    <property type="entry name" value="HTH-TYPE TRANSCRIPTIONAL REGULATOR BETI"/>
    <property type="match status" value="1"/>
</dbReference>
<dbReference type="PROSITE" id="PS50977">
    <property type="entry name" value="HTH_TETR_2"/>
    <property type="match status" value="1"/>
</dbReference>
<dbReference type="InterPro" id="IPR001647">
    <property type="entry name" value="HTH_TetR"/>
</dbReference>
<accession>A0A9X4KIN9</accession>
<dbReference type="InterPro" id="IPR050109">
    <property type="entry name" value="HTH-type_TetR-like_transc_reg"/>
</dbReference>
<dbReference type="EMBL" id="JAPDHZ010000003">
    <property type="protein sequence ID" value="MDG0792788.1"/>
    <property type="molecule type" value="Genomic_DNA"/>
</dbReference>
<feature type="DNA-binding region" description="H-T-H motif" evidence="4">
    <location>
        <begin position="25"/>
        <end position="44"/>
    </location>
</feature>
<evidence type="ECO:0000256" key="2">
    <source>
        <dbReference type="ARBA" id="ARBA00023125"/>
    </source>
</evidence>
<dbReference type="AlphaFoldDB" id="A0A9X4KIN9"/>
<dbReference type="InterPro" id="IPR009057">
    <property type="entry name" value="Homeodomain-like_sf"/>
</dbReference>
<dbReference type="GO" id="GO:0003700">
    <property type="term" value="F:DNA-binding transcription factor activity"/>
    <property type="evidence" value="ECO:0007669"/>
    <property type="project" value="TreeGrafter"/>
</dbReference>
<keyword evidence="1" id="KW-0805">Transcription regulation</keyword>
<keyword evidence="3" id="KW-0804">Transcription</keyword>
<keyword evidence="7" id="KW-1185">Reference proteome</keyword>
<proteinExistence type="predicted"/>
<dbReference type="Pfam" id="PF00440">
    <property type="entry name" value="TetR_N"/>
    <property type="match status" value="1"/>
</dbReference>
<keyword evidence="2 4" id="KW-0238">DNA-binding</keyword>
<evidence type="ECO:0000313" key="6">
    <source>
        <dbReference type="EMBL" id="MDG0792788.1"/>
    </source>
</evidence>
<dbReference type="PRINTS" id="PR00455">
    <property type="entry name" value="HTHTETR"/>
</dbReference>
<evidence type="ECO:0000256" key="4">
    <source>
        <dbReference type="PROSITE-ProRule" id="PRU00335"/>
    </source>
</evidence>
<feature type="domain" description="HTH tetR-type" evidence="5">
    <location>
        <begin position="2"/>
        <end position="62"/>
    </location>
</feature>
<evidence type="ECO:0000256" key="3">
    <source>
        <dbReference type="ARBA" id="ARBA00023163"/>
    </source>
</evidence>
<dbReference type="Proteomes" id="UP001153387">
    <property type="component" value="Unassembled WGS sequence"/>
</dbReference>
<evidence type="ECO:0000259" key="5">
    <source>
        <dbReference type="PROSITE" id="PS50977"/>
    </source>
</evidence>
<evidence type="ECO:0000313" key="7">
    <source>
        <dbReference type="Proteomes" id="UP001153387"/>
    </source>
</evidence>
<dbReference type="Gene3D" id="1.10.357.10">
    <property type="entry name" value="Tetracycline Repressor, domain 2"/>
    <property type="match status" value="1"/>
</dbReference>
<dbReference type="RefSeq" id="WP_277566548.1">
    <property type="nucleotide sequence ID" value="NZ_JAPDHZ010000003.1"/>
</dbReference>
<reference evidence="6 7" key="1">
    <citation type="submission" date="2022-10" db="EMBL/GenBank/DDBJ databases">
        <title>Comparative genomic analysis of Cohnella hashimotonis sp. nov., isolated from the International Space Station.</title>
        <authorList>
            <person name="Simpson A."/>
            <person name="Venkateswaran K."/>
        </authorList>
    </citation>
    <scope>NUCLEOTIDE SEQUENCE [LARGE SCALE GENOMIC DNA]</scope>
    <source>
        <strain evidence="6 7">DSM 18997</strain>
    </source>
</reference>
<gene>
    <name evidence="6" type="ORF">OMP38_19350</name>
</gene>
<comment type="caution">
    <text evidence="6">The sequence shown here is derived from an EMBL/GenBank/DDBJ whole genome shotgun (WGS) entry which is preliminary data.</text>
</comment>
<protein>
    <submittedName>
        <fullName evidence="6">TetR/AcrR family transcriptional regulator</fullName>
    </submittedName>
</protein>
<organism evidence="6 7">
    <name type="scientific">Cohnella ginsengisoli</name>
    <dbReference type="NCBI Taxonomy" id="425004"/>
    <lineage>
        <taxon>Bacteria</taxon>
        <taxon>Bacillati</taxon>
        <taxon>Bacillota</taxon>
        <taxon>Bacilli</taxon>
        <taxon>Bacillales</taxon>
        <taxon>Paenibacillaceae</taxon>
        <taxon>Cohnella</taxon>
    </lineage>
</organism>
<dbReference type="GO" id="GO:0000976">
    <property type="term" value="F:transcription cis-regulatory region binding"/>
    <property type="evidence" value="ECO:0007669"/>
    <property type="project" value="TreeGrafter"/>
</dbReference>